<evidence type="ECO:0000313" key="3">
    <source>
        <dbReference type="Proteomes" id="UP001043456"/>
    </source>
</evidence>
<dbReference type="AlphaFoldDB" id="A0A9P3BKE4"/>
<evidence type="ECO:0000256" key="1">
    <source>
        <dbReference type="SAM" id="MobiDB-lite"/>
    </source>
</evidence>
<reference evidence="2 3" key="1">
    <citation type="submission" date="2018-10" db="EMBL/GenBank/DDBJ databases">
        <title>Pan-genome distribution and transcriptional activeness of fungal secondary metabolism genes in Aspergillus section Fumigati.</title>
        <authorList>
            <person name="Takahashi H."/>
            <person name="Umemura M."/>
            <person name="Ninomiya A."/>
            <person name="Kusuya Y."/>
            <person name="Urayama S."/>
            <person name="Shimizu M."/>
            <person name="Watanabe A."/>
            <person name="Kamei K."/>
            <person name="Yaguchi T."/>
            <person name="Hagiwara D."/>
        </authorList>
    </citation>
    <scope>NUCLEOTIDE SEQUENCE [LARGE SCALE GENOMIC DNA]</scope>
    <source>
        <strain evidence="2 3">IFM 55266</strain>
    </source>
</reference>
<evidence type="ECO:0000313" key="2">
    <source>
        <dbReference type="EMBL" id="GIJ92727.1"/>
    </source>
</evidence>
<name>A0A9P3BKE4_9EURO</name>
<feature type="compositionally biased region" description="Basic residues" evidence="1">
    <location>
        <begin position="81"/>
        <end position="92"/>
    </location>
</feature>
<proteinExistence type="predicted"/>
<comment type="caution">
    <text evidence="2">The sequence shown here is derived from an EMBL/GenBank/DDBJ whole genome shotgun (WGS) entry which is preliminary data.</text>
</comment>
<accession>A0A9P3BKE4</accession>
<dbReference type="Proteomes" id="UP001043456">
    <property type="component" value="Unassembled WGS sequence"/>
</dbReference>
<protein>
    <submittedName>
        <fullName evidence="2">Uncharacterized protein</fullName>
    </submittedName>
</protein>
<organism evidence="2 3">
    <name type="scientific">Aspergillus pseudoviridinutans</name>
    <dbReference type="NCBI Taxonomy" id="1517512"/>
    <lineage>
        <taxon>Eukaryota</taxon>
        <taxon>Fungi</taxon>
        <taxon>Dikarya</taxon>
        <taxon>Ascomycota</taxon>
        <taxon>Pezizomycotina</taxon>
        <taxon>Eurotiomycetes</taxon>
        <taxon>Eurotiomycetidae</taxon>
        <taxon>Eurotiales</taxon>
        <taxon>Aspergillaceae</taxon>
        <taxon>Aspergillus</taxon>
        <taxon>Aspergillus subgen. Fumigati</taxon>
    </lineage>
</organism>
<dbReference type="RefSeq" id="XP_043163473.1">
    <property type="nucleotide sequence ID" value="XM_043307538.1"/>
</dbReference>
<feature type="compositionally biased region" description="Polar residues" evidence="1">
    <location>
        <begin position="63"/>
        <end position="74"/>
    </location>
</feature>
<sequence length="183" mass="20654">MDIRRHQRSDLTERSRPRQLSAKRQRRGQREAWLSSISINTPSPSEYDTKGQSPEMQVKARQKPTSSSHNDQPTAQPPIARARRLGARRMRLVKAPLERGSAGNPSEEERPTPDLSDQVAYHNSFLDVFGLPLNNPVVTDLPPPATPYNILQALWVLVDMRPHRGSVSRYATRGASRLLKGDF</sequence>
<dbReference type="EMBL" id="BHVY01000011">
    <property type="protein sequence ID" value="GIJ92727.1"/>
    <property type="molecule type" value="Genomic_DNA"/>
</dbReference>
<feature type="compositionally biased region" description="Basic and acidic residues" evidence="1">
    <location>
        <begin position="1"/>
        <end position="16"/>
    </location>
</feature>
<feature type="compositionally biased region" description="Polar residues" evidence="1">
    <location>
        <begin position="35"/>
        <end position="55"/>
    </location>
</feature>
<dbReference type="GeneID" id="67000617"/>
<feature type="region of interest" description="Disordered" evidence="1">
    <location>
        <begin position="1"/>
        <end position="115"/>
    </location>
</feature>
<keyword evidence="3" id="KW-1185">Reference proteome</keyword>
<gene>
    <name evidence="2" type="ORF">Asppvi_002005</name>
</gene>